<evidence type="ECO:0000313" key="2">
    <source>
        <dbReference type="EMBL" id="KAK7836298.1"/>
    </source>
</evidence>
<accession>A0AAW0KAI3</accession>
<protein>
    <submittedName>
        <fullName evidence="2">Uncharacterized protein</fullName>
    </submittedName>
</protein>
<name>A0AAW0KAI3_QUESU</name>
<gene>
    <name evidence="2" type="ORF">CFP56_022798</name>
</gene>
<reference evidence="2 3" key="1">
    <citation type="journal article" date="2018" name="Sci. Data">
        <title>The draft genome sequence of cork oak.</title>
        <authorList>
            <person name="Ramos A.M."/>
            <person name="Usie A."/>
            <person name="Barbosa P."/>
            <person name="Barros P.M."/>
            <person name="Capote T."/>
            <person name="Chaves I."/>
            <person name="Simoes F."/>
            <person name="Abreu I."/>
            <person name="Carrasquinho I."/>
            <person name="Faro C."/>
            <person name="Guimaraes J.B."/>
            <person name="Mendonca D."/>
            <person name="Nobrega F."/>
            <person name="Rodrigues L."/>
            <person name="Saibo N.J.M."/>
            <person name="Varela M.C."/>
            <person name="Egas C."/>
            <person name="Matos J."/>
            <person name="Miguel C.M."/>
            <person name="Oliveira M.M."/>
            <person name="Ricardo C.P."/>
            <person name="Goncalves S."/>
        </authorList>
    </citation>
    <scope>NUCLEOTIDE SEQUENCE [LARGE SCALE GENOMIC DNA]</scope>
    <source>
        <strain evidence="3">cv. HL8</strain>
    </source>
</reference>
<organism evidence="2 3">
    <name type="scientific">Quercus suber</name>
    <name type="common">Cork oak</name>
    <dbReference type="NCBI Taxonomy" id="58331"/>
    <lineage>
        <taxon>Eukaryota</taxon>
        <taxon>Viridiplantae</taxon>
        <taxon>Streptophyta</taxon>
        <taxon>Embryophyta</taxon>
        <taxon>Tracheophyta</taxon>
        <taxon>Spermatophyta</taxon>
        <taxon>Magnoliopsida</taxon>
        <taxon>eudicotyledons</taxon>
        <taxon>Gunneridae</taxon>
        <taxon>Pentapetalae</taxon>
        <taxon>rosids</taxon>
        <taxon>fabids</taxon>
        <taxon>Fagales</taxon>
        <taxon>Fagaceae</taxon>
        <taxon>Quercus</taxon>
    </lineage>
</organism>
<dbReference type="EMBL" id="PKMF04000357">
    <property type="protein sequence ID" value="KAK7836298.1"/>
    <property type="molecule type" value="Genomic_DNA"/>
</dbReference>
<sequence>MSRQVEGAPLLCTPKRGGAAVPHIR</sequence>
<dbReference type="AlphaFoldDB" id="A0AAW0KAI3"/>
<evidence type="ECO:0000313" key="3">
    <source>
        <dbReference type="Proteomes" id="UP000237347"/>
    </source>
</evidence>
<dbReference type="Proteomes" id="UP000237347">
    <property type="component" value="Unassembled WGS sequence"/>
</dbReference>
<evidence type="ECO:0000256" key="1">
    <source>
        <dbReference type="SAM" id="MobiDB-lite"/>
    </source>
</evidence>
<comment type="caution">
    <text evidence="2">The sequence shown here is derived from an EMBL/GenBank/DDBJ whole genome shotgun (WGS) entry which is preliminary data.</text>
</comment>
<keyword evidence="3" id="KW-1185">Reference proteome</keyword>
<proteinExistence type="predicted"/>
<feature type="region of interest" description="Disordered" evidence="1">
    <location>
        <begin position="1"/>
        <end position="25"/>
    </location>
</feature>